<evidence type="ECO:0000313" key="3">
    <source>
        <dbReference type="Proteomes" id="UP000738325"/>
    </source>
</evidence>
<dbReference type="InterPro" id="IPR004046">
    <property type="entry name" value="GST_C"/>
</dbReference>
<dbReference type="Gene3D" id="1.20.1050.10">
    <property type="match status" value="1"/>
</dbReference>
<dbReference type="SUPFAM" id="SSF52833">
    <property type="entry name" value="Thioredoxin-like"/>
    <property type="match status" value="1"/>
</dbReference>
<dbReference type="InterPro" id="IPR036249">
    <property type="entry name" value="Thioredoxin-like_sf"/>
</dbReference>
<dbReference type="GO" id="GO:0006749">
    <property type="term" value="P:glutathione metabolic process"/>
    <property type="evidence" value="ECO:0007669"/>
    <property type="project" value="TreeGrafter"/>
</dbReference>
<proteinExistence type="predicted"/>
<organism evidence="2 3">
    <name type="scientific">Dissophora globulifera</name>
    <dbReference type="NCBI Taxonomy" id="979702"/>
    <lineage>
        <taxon>Eukaryota</taxon>
        <taxon>Fungi</taxon>
        <taxon>Fungi incertae sedis</taxon>
        <taxon>Mucoromycota</taxon>
        <taxon>Mortierellomycotina</taxon>
        <taxon>Mortierellomycetes</taxon>
        <taxon>Mortierellales</taxon>
        <taxon>Mortierellaceae</taxon>
        <taxon>Dissophora</taxon>
    </lineage>
</organism>
<dbReference type="SUPFAM" id="SSF47616">
    <property type="entry name" value="GST C-terminal domain-like"/>
    <property type="match status" value="1"/>
</dbReference>
<dbReference type="InterPro" id="IPR004045">
    <property type="entry name" value="Glutathione_S-Trfase_N"/>
</dbReference>
<dbReference type="AlphaFoldDB" id="A0A9P6R670"/>
<dbReference type="Proteomes" id="UP000738325">
    <property type="component" value="Unassembled WGS sequence"/>
</dbReference>
<accession>A0A9P6R670</accession>
<evidence type="ECO:0000313" key="2">
    <source>
        <dbReference type="EMBL" id="KAG0313501.1"/>
    </source>
</evidence>
<gene>
    <name evidence="2" type="ORF">BGZ99_008848</name>
</gene>
<name>A0A9P6R670_9FUNG</name>
<dbReference type="Pfam" id="PF14497">
    <property type="entry name" value="GST_C_3"/>
    <property type="match status" value="1"/>
</dbReference>
<sequence>MAEAGSYSYELHYFPIHGLGATSRAILCLAGADWRDREQSFETWKDDKLSTPFGWLPILTIRGSSSNFGSDKEKSSDHADKVLQTIPEADVIERYLAKQFGFFGSTHEEELQISIFLSQTITIYNVWIFRVVNRGQAGHLDDVLKPFLEISLKTWIKNCERYLAENGQNGHFVGDKTSIADIKTAVILDMFLAVQGSDVYLNSRDAPGLWKLKQLVDTHPGYATYRRSETFKRQDEMTKLKVVSKFEGFDMSRAHIFA</sequence>
<dbReference type="PROSITE" id="PS50404">
    <property type="entry name" value="GST_NTER"/>
    <property type="match status" value="1"/>
</dbReference>
<keyword evidence="3" id="KW-1185">Reference proteome</keyword>
<comment type="caution">
    <text evidence="2">The sequence shown here is derived from an EMBL/GenBank/DDBJ whole genome shotgun (WGS) entry which is preliminary data.</text>
</comment>
<dbReference type="GO" id="GO:0004364">
    <property type="term" value="F:glutathione transferase activity"/>
    <property type="evidence" value="ECO:0007669"/>
    <property type="project" value="TreeGrafter"/>
</dbReference>
<protein>
    <recommendedName>
        <fullName evidence="1">GST N-terminal domain-containing protein</fullName>
    </recommendedName>
</protein>
<dbReference type="InterPro" id="IPR036282">
    <property type="entry name" value="Glutathione-S-Trfase_C_sf"/>
</dbReference>
<dbReference type="OrthoDB" id="414243at2759"/>
<reference evidence="2" key="1">
    <citation type="journal article" date="2020" name="Fungal Divers.">
        <title>Resolving the Mortierellaceae phylogeny through synthesis of multi-gene phylogenetics and phylogenomics.</title>
        <authorList>
            <person name="Vandepol N."/>
            <person name="Liber J."/>
            <person name="Desiro A."/>
            <person name="Na H."/>
            <person name="Kennedy M."/>
            <person name="Barry K."/>
            <person name="Grigoriev I.V."/>
            <person name="Miller A.N."/>
            <person name="O'Donnell K."/>
            <person name="Stajich J.E."/>
            <person name="Bonito G."/>
        </authorList>
    </citation>
    <scope>NUCLEOTIDE SEQUENCE</scope>
    <source>
        <strain evidence="2">REB-010B</strain>
    </source>
</reference>
<dbReference type="PANTHER" id="PTHR11571">
    <property type="entry name" value="GLUTATHIONE S-TRANSFERASE"/>
    <property type="match status" value="1"/>
</dbReference>
<dbReference type="PANTHER" id="PTHR11571:SF150">
    <property type="entry name" value="GLUTATHIONE S-TRANSFERASE"/>
    <property type="match status" value="1"/>
</dbReference>
<dbReference type="EMBL" id="JAAAIP010000706">
    <property type="protein sequence ID" value="KAG0313501.1"/>
    <property type="molecule type" value="Genomic_DNA"/>
</dbReference>
<feature type="domain" description="GST N-terminal" evidence="1">
    <location>
        <begin position="7"/>
        <end position="104"/>
    </location>
</feature>
<dbReference type="InterPro" id="IPR050213">
    <property type="entry name" value="GST_superfamily"/>
</dbReference>
<evidence type="ECO:0000259" key="1">
    <source>
        <dbReference type="PROSITE" id="PS50404"/>
    </source>
</evidence>
<dbReference type="Gene3D" id="3.40.30.10">
    <property type="entry name" value="Glutaredoxin"/>
    <property type="match status" value="1"/>
</dbReference>